<name>A0A4Y7JZW2_PAPSO</name>
<evidence type="ECO:0000313" key="2">
    <source>
        <dbReference type="Proteomes" id="UP000316621"/>
    </source>
</evidence>
<proteinExistence type="predicted"/>
<dbReference type="EMBL" id="CM010720">
    <property type="protein sequence ID" value="RZC65245.1"/>
    <property type="molecule type" value="Genomic_DNA"/>
</dbReference>
<evidence type="ECO:0000313" key="1">
    <source>
        <dbReference type="EMBL" id="RZC65245.1"/>
    </source>
</evidence>
<accession>A0A4Y7JZW2</accession>
<organism evidence="1 2">
    <name type="scientific">Papaver somniferum</name>
    <name type="common">Opium poppy</name>
    <dbReference type="NCBI Taxonomy" id="3469"/>
    <lineage>
        <taxon>Eukaryota</taxon>
        <taxon>Viridiplantae</taxon>
        <taxon>Streptophyta</taxon>
        <taxon>Embryophyta</taxon>
        <taxon>Tracheophyta</taxon>
        <taxon>Spermatophyta</taxon>
        <taxon>Magnoliopsida</taxon>
        <taxon>Ranunculales</taxon>
        <taxon>Papaveraceae</taxon>
        <taxon>Papaveroideae</taxon>
        <taxon>Papaver</taxon>
    </lineage>
</organism>
<dbReference type="AlphaFoldDB" id="A0A4Y7JZW2"/>
<dbReference type="Gramene" id="RZC65245">
    <property type="protein sequence ID" value="RZC65245"/>
    <property type="gene ID" value="C5167_008942"/>
</dbReference>
<dbReference type="Proteomes" id="UP000316621">
    <property type="component" value="Chromosome 6"/>
</dbReference>
<keyword evidence="2" id="KW-1185">Reference proteome</keyword>
<protein>
    <submittedName>
        <fullName evidence="1">Uncharacterized protein</fullName>
    </submittedName>
</protein>
<sequence length="63" mass="6917">MADNYGSLMQSFSGVTGVLWRTQSLTSKLDTGMFLWRTTAASEAVQHQIKNVSEQGEAKPSHT</sequence>
<reference evidence="1 2" key="1">
    <citation type="journal article" date="2018" name="Science">
        <title>The opium poppy genome and morphinan production.</title>
        <authorList>
            <person name="Guo L."/>
            <person name="Winzer T."/>
            <person name="Yang X."/>
            <person name="Li Y."/>
            <person name="Ning Z."/>
            <person name="He Z."/>
            <person name="Teodor R."/>
            <person name="Lu Y."/>
            <person name="Bowser T.A."/>
            <person name="Graham I.A."/>
            <person name="Ye K."/>
        </authorList>
    </citation>
    <scope>NUCLEOTIDE SEQUENCE [LARGE SCALE GENOMIC DNA]</scope>
    <source>
        <strain evidence="2">cv. HN1</strain>
        <tissue evidence="1">Leaves</tissue>
    </source>
</reference>
<gene>
    <name evidence="1" type="ORF">C5167_008942</name>
</gene>